<dbReference type="PANTHER" id="PTHR23138:SF141">
    <property type="entry name" value="NUCLEAR PORE COMPLEX PROTEIN NUP50"/>
    <property type="match status" value="1"/>
</dbReference>
<feature type="region of interest" description="Disordered" evidence="10">
    <location>
        <begin position="303"/>
        <end position="334"/>
    </location>
</feature>
<dbReference type="RefSeq" id="XP_035828279.1">
    <property type="nucleotide sequence ID" value="XM_035972386.1"/>
</dbReference>
<feature type="compositionally biased region" description="Low complexity" evidence="10">
    <location>
        <begin position="260"/>
        <end position="270"/>
    </location>
</feature>
<feature type="region of interest" description="Disordered" evidence="10">
    <location>
        <begin position="259"/>
        <end position="282"/>
    </location>
</feature>
<keyword evidence="2" id="KW-0813">Transport</keyword>
<evidence type="ECO:0000313" key="12">
    <source>
        <dbReference type="Proteomes" id="UP000694888"/>
    </source>
</evidence>
<comment type="subcellular location">
    <subcellularLocation>
        <location evidence="1">Nucleus</location>
        <location evidence="1">Nuclear pore complex</location>
    </subcellularLocation>
</comment>
<feature type="compositionally biased region" description="Basic and acidic residues" evidence="10">
    <location>
        <begin position="197"/>
        <end position="216"/>
    </location>
</feature>
<accession>A0ABM0K458</accession>
<feature type="region of interest" description="Disordered" evidence="10">
    <location>
        <begin position="1"/>
        <end position="62"/>
    </location>
</feature>
<keyword evidence="12" id="KW-1185">Reference proteome</keyword>
<evidence type="ECO:0000256" key="6">
    <source>
        <dbReference type="ARBA" id="ARBA00022990"/>
    </source>
</evidence>
<feature type="domain" description="RanBD1" evidence="11">
    <location>
        <begin position="333"/>
        <end position="455"/>
    </location>
</feature>
<keyword evidence="5" id="KW-0653">Protein transport</keyword>
<dbReference type="RefSeq" id="XP_005108334.1">
    <property type="nucleotide sequence ID" value="XM_005108277.3"/>
</dbReference>
<evidence type="ECO:0000256" key="1">
    <source>
        <dbReference type="ARBA" id="ARBA00004567"/>
    </source>
</evidence>
<proteinExistence type="predicted"/>
<feature type="region of interest" description="Disordered" evidence="10">
    <location>
        <begin position="94"/>
        <end position="118"/>
    </location>
</feature>
<evidence type="ECO:0000256" key="4">
    <source>
        <dbReference type="ARBA" id="ARBA00022816"/>
    </source>
</evidence>
<feature type="region of interest" description="Disordered" evidence="10">
    <location>
        <begin position="159"/>
        <end position="238"/>
    </location>
</feature>
<dbReference type="InterPro" id="IPR011993">
    <property type="entry name" value="PH-like_dom_sf"/>
</dbReference>
<protein>
    <submittedName>
        <fullName evidence="13 14">Nuclear pore complex protein Nup50</fullName>
    </submittedName>
</protein>
<evidence type="ECO:0000259" key="11">
    <source>
        <dbReference type="PROSITE" id="PS50196"/>
    </source>
</evidence>
<keyword evidence="3" id="KW-0677">Repeat</keyword>
<feature type="compositionally biased region" description="Basic and acidic residues" evidence="10">
    <location>
        <begin position="172"/>
        <end position="181"/>
    </location>
</feature>
<keyword evidence="6" id="KW-0007">Acetylation</keyword>
<evidence type="ECO:0000256" key="3">
    <source>
        <dbReference type="ARBA" id="ARBA00022737"/>
    </source>
</evidence>
<evidence type="ECO:0000256" key="10">
    <source>
        <dbReference type="SAM" id="MobiDB-lite"/>
    </source>
</evidence>
<dbReference type="GeneID" id="101858514"/>
<evidence type="ECO:0000256" key="9">
    <source>
        <dbReference type="ARBA" id="ARBA00023242"/>
    </source>
</evidence>
<reference evidence="13 14" key="1">
    <citation type="submission" date="2025-05" db="UniProtKB">
        <authorList>
            <consortium name="RefSeq"/>
        </authorList>
    </citation>
    <scope>IDENTIFICATION</scope>
</reference>
<gene>
    <name evidence="13 14" type="primary">LOC101858514</name>
</gene>
<evidence type="ECO:0000313" key="14">
    <source>
        <dbReference type="RefSeq" id="XP_035828279.1"/>
    </source>
</evidence>
<dbReference type="Gene3D" id="2.30.29.30">
    <property type="entry name" value="Pleckstrin-homology domain (PH domain)/Phosphotyrosine-binding domain (PTB)"/>
    <property type="match status" value="1"/>
</dbReference>
<dbReference type="InterPro" id="IPR015007">
    <property type="entry name" value="NUP2/50/61"/>
</dbReference>
<dbReference type="SMART" id="SM00160">
    <property type="entry name" value="RanBD"/>
    <property type="match status" value="1"/>
</dbReference>
<feature type="compositionally biased region" description="Polar residues" evidence="10">
    <location>
        <begin position="217"/>
        <end position="229"/>
    </location>
</feature>
<keyword evidence="4" id="KW-0509">mRNA transport</keyword>
<dbReference type="Proteomes" id="UP000694888">
    <property type="component" value="Unplaced"/>
</dbReference>
<evidence type="ECO:0000313" key="13">
    <source>
        <dbReference type="RefSeq" id="XP_005108334.1"/>
    </source>
</evidence>
<evidence type="ECO:0000256" key="8">
    <source>
        <dbReference type="ARBA" id="ARBA00023132"/>
    </source>
</evidence>
<dbReference type="CDD" id="cd13170">
    <property type="entry name" value="RanBD_NUP50"/>
    <property type="match status" value="1"/>
</dbReference>
<dbReference type="Pfam" id="PF00638">
    <property type="entry name" value="Ran_BP1"/>
    <property type="match status" value="1"/>
</dbReference>
<dbReference type="InterPro" id="IPR045255">
    <property type="entry name" value="RanBP1-like"/>
</dbReference>
<keyword evidence="8" id="KW-0906">Nuclear pore complex</keyword>
<organism evidence="12 13">
    <name type="scientific">Aplysia californica</name>
    <name type="common">California sea hare</name>
    <dbReference type="NCBI Taxonomy" id="6500"/>
    <lineage>
        <taxon>Eukaryota</taxon>
        <taxon>Metazoa</taxon>
        <taxon>Spiralia</taxon>
        <taxon>Lophotrochozoa</taxon>
        <taxon>Mollusca</taxon>
        <taxon>Gastropoda</taxon>
        <taxon>Heterobranchia</taxon>
        <taxon>Euthyneura</taxon>
        <taxon>Tectipleura</taxon>
        <taxon>Aplysiida</taxon>
        <taxon>Aplysioidea</taxon>
        <taxon>Aplysiidae</taxon>
        <taxon>Aplysia</taxon>
    </lineage>
</organism>
<dbReference type="PROSITE" id="PS50196">
    <property type="entry name" value="RANBD1"/>
    <property type="match status" value="1"/>
</dbReference>
<dbReference type="PANTHER" id="PTHR23138">
    <property type="entry name" value="RAN BINDING PROTEIN"/>
    <property type="match status" value="1"/>
</dbReference>
<feature type="compositionally biased region" description="Low complexity" evidence="10">
    <location>
        <begin position="303"/>
        <end position="314"/>
    </location>
</feature>
<keyword evidence="9" id="KW-0539">Nucleus</keyword>
<name>A0ABM0K458_APLCA</name>
<dbReference type="Pfam" id="PF08911">
    <property type="entry name" value="NUP50"/>
    <property type="match status" value="1"/>
</dbReference>
<dbReference type="SUPFAM" id="SSF50729">
    <property type="entry name" value="PH domain-like"/>
    <property type="match status" value="1"/>
</dbReference>
<evidence type="ECO:0000256" key="7">
    <source>
        <dbReference type="ARBA" id="ARBA00023010"/>
    </source>
</evidence>
<sequence length="455" mass="48708">MSKRGPGSELNDRNWDDEEEPEEAGFFTQASQEAMQQRVIKKAKRRGVGEEHTASTPFGGFAGLSKLSQAKNDSSKSLGTGSLFGVKPVSFGGASSFNGAEDQQKGKVASGKESSSYLPSLKSLNESVLAWIKQHVEDNPYIILTPIFKDYEKHLGTIEAKRSSSSASCASPKKDSIKSDEGASSAPQPTPSSLSKDMSKATDGEEKSSSKPEETNSKPFTFGISSSEPQPKGFTFGSAAGSSLNGGFKFNTTSSMPGFSFSSKTDSSSSNNAEDKPRLSFGLSAPSTGSGFSFGAAAAAAAGSSKGESSQGSQESKDDEEYVPPKPEVKEIKEDDALYSKRCKLYYQKDNQWIDRGVGNLHLKPVEETKTQLLIRADTNLGNILLNVILATSMPFSRQGKNNVFFVCVPNPPISSKPGTESEETPVPVPMLIRVKTGEDADELLGKLEERKQLL</sequence>
<evidence type="ECO:0000256" key="2">
    <source>
        <dbReference type="ARBA" id="ARBA00022448"/>
    </source>
</evidence>
<feature type="compositionally biased region" description="Polar residues" evidence="10">
    <location>
        <begin position="185"/>
        <end position="196"/>
    </location>
</feature>
<evidence type="ECO:0000256" key="5">
    <source>
        <dbReference type="ARBA" id="ARBA00022927"/>
    </source>
</evidence>
<dbReference type="InterPro" id="IPR000156">
    <property type="entry name" value="Ran_bind_dom"/>
</dbReference>
<keyword evidence="7" id="KW-0811">Translocation</keyword>